<evidence type="ECO:0000313" key="1">
    <source>
        <dbReference type="EMBL" id="RMI45798.1"/>
    </source>
</evidence>
<proteinExistence type="predicted"/>
<feature type="non-terminal residue" evidence="1">
    <location>
        <position position="62"/>
    </location>
</feature>
<dbReference type="EMBL" id="RFFJ01000005">
    <property type="protein sequence ID" value="RMI45798.1"/>
    <property type="molecule type" value="Genomic_DNA"/>
</dbReference>
<name>A0A3M2MEX3_9ACTN</name>
<reference evidence="1 2" key="1">
    <citation type="submission" date="2018-10" db="EMBL/GenBank/DDBJ databases">
        <title>Isolation, diversity and antifungal activity of actinobacteria from wheat.</title>
        <authorList>
            <person name="Han C."/>
        </authorList>
    </citation>
    <scope>NUCLEOTIDE SEQUENCE [LARGE SCALE GENOMIC DNA]</scope>
    <source>
        <strain evidence="1 2">NEAU-YY642</strain>
    </source>
</reference>
<dbReference type="AlphaFoldDB" id="A0A3M2MEX3"/>
<comment type="caution">
    <text evidence="1">The sequence shown here is derived from an EMBL/GenBank/DDBJ whole genome shotgun (WGS) entry which is preliminary data.</text>
</comment>
<keyword evidence="2" id="KW-1185">Reference proteome</keyword>
<dbReference type="Proteomes" id="UP000278673">
    <property type="component" value="Unassembled WGS sequence"/>
</dbReference>
<gene>
    <name evidence="1" type="ORF">EBN88_01990</name>
</gene>
<evidence type="ECO:0000313" key="2">
    <source>
        <dbReference type="Proteomes" id="UP000278673"/>
    </source>
</evidence>
<sequence>MAGRRGLERPVLAACRRLVPPVPVRVAGRGTTRRVWAGRTTFPVRALAHPTSPRARAVGRPR</sequence>
<organism evidence="1 2">
    <name type="scientific">Streptomyces triticirhizae</name>
    <dbReference type="NCBI Taxonomy" id="2483353"/>
    <lineage>
        <taxon>Bacteria</taxon>
        <taxon>Bacillati</taxon>
        <taxon>Actinomycetota</taxon>
        <taxon>Actinomycetes</taxon>
        <taxon>Kitasatosporales</taxon>
        <taxon>Streptomycetaceae</taxon>
        <taxon>Streptomyces</taxon>
    </lineage>
</organism>
<protein>
    <submittedName>
        <fullName evidence="1">Uncharacterized protein</fullName>
    </submittedName>
</protein>
<accession>A0A3M2MEX3</accession>